<dbReference type="GeneID" id="63747821"/>
<protein>
    <submittedName>
        <fullName evidence="1">Uncharacterized protein</fullName>
    </submittedName>
</protein>
<accession>A0A1L9RJX5</accession>
<dbReference type="VEuPathDB" id="FungiDB:ASPWEDRAFT_183254"/>
<sequence length="103" mass="11925">MPNSNYNYYIYIDAPISPLNPSPFTTELTQFENLTTALHNCHYKLFKYPNHHLYPHHWPIVLSSSTELSPAEVKKAALAQVEETKSLLFGDVGERREMICFPR</sequence>
<dbReference type="Proteomes" id="UP000184383">
    <property type="component" value="Unassembled WGS sequence"/>
</dbReference>
<gene>
    <name evidence="1" type="ORF">ASPWEDRAFT_183254</name>
</gene>
<dbReference type="EMBL" id="KV878212">
    <property type="protein sequence ID" value="OJJ35147.1"/>
    <property type="molecule type" value="Genomic_DNA"/>
</dbReference>
<name>A0A1L9RJX5_ASPWE</name>
<evidence type="ECO:0000313" key="2">
    <source>
        <dbReference type="Proteomes" id="UP000184383"/>
    </source>
</evidence>
<evidence type="ECO:0000313" key="1">
    <source>
        <dbReference type="EMBL" id="OJJ35147.1"/>
    </source>
</evidence>
<reference evidence="2" key="1">
    <citation type="journal article" date="2017" name="Genome Biol.">
        <title>Comparative genomics reveals high biological diversity and specific adaptations in the industrially and medically important fungal genus Aspergillus.</title>
        <authorList>
            <person name="de Vries R.P."/>
            <person name="Riley R."/>
            <person name="Wiebenga A."/>
            <person name="Aguilar-Osorio G."/>
            <person name="Amillis S."/>
            <person name="Uchima C.A."/>
            <person name="Anderluh G."/>
            <person name="Asadollahi M."/>
            <person name="Askin M."/>
            <person name="Barry K."/>
            <person name="Battaglia E."/>
            <person name="Bayram O."/>
            <person name="Benocci T."/>
            <person name="Braus-Stromeyer S.A."/>
            <person name="Caldana C."/>
            <person name="Canovas D."/>
            <person name="Cerqueira G.C."/>
            <person name="Chen F."/>
            <person name="Chen W."/>
            <person name="Choi C."/>
            <person name="Clum A."/>
            <person name="Dos Santos R.A."/>
            <person name="Damasio A.R."/>
            <person name="Diallinas G."/>
            <person name="Emri T."/>
            <person name="Fekete E."/>
            <person name="Flipphi M."/>
            <person name="Freyberg S."/>
            <person name="Gallo A."/>
            <person name="Gournas C."/>
            <person name="Habgood R."/>
            <person name="Hainaut M."/>
            <person name="Harispe M.L."/>
            <person name="Henrissat B."/>
            <person name="Hilden K.S."/>
            <person name="Hope R."/>
            <person name="Hossain A."/>
            <person name="Karabika E."/>
            <person name="Karaffa L."/>
            <person name="Karanyi Z."/>
            <person name="Krasevec N."/>
            <person name="Kuo A."/>
            <person name="Kusch H."/>
            <person name="LaButti K."/>
            <person name="Lagendijk E.L."/>
            <person name="Lapidus A."/>
            <person name="Levasseur A."/>
            <person name="Lindquist E."/>
            <person name="Lipzen A."/>
            <person name="Logrieco A.F."/>
            <person name="MacCabe A."/>
            <person name="Maekelae M.R."/>
            <person name="Malavazi I."/>
            <person name="Melin P."/>
            <person name="Meyer V."/>
            <person name="Mielnichuk N."/>
            <person name="Miskei M."/>
            <person name="Molnar A.P."/>
            <person name="Mule G."/>
            <person name="Ngan C.Y."/>
            <person name="Orejas M."/>
            <person name="Orosz E."/>
            <person name="Ouedraogo J.P."/>
            <person name="Overkamp K.M."/>
            <person name="Park H.-S."/>
            <person name="Perrone G."/>
            <person name="Piumi F."/>
            <person name="Punt P.J."/>
            <person name="Ram A.F."/>
            <person name="Ramon A."/>
            <person name="Rauscher S."/>
            <person name="Record E."/>
            <person name="Riano-Pachon D.M."/>
            <person name="Robert V."/>
            <person name="Roehrig J."/>
            <person name="Ruller R."/>
            <person name="Salamov A."/>
            <person name="Salih N.S."/>
            <person name="Samson R.A."/>
            <person name="Sandor E."/>
            <person name="Sanguinetti M."/>
            <person name="Schuetze T."/>
            <person name="Sepcic K."/>
            <person name="Shelest E."/>
            <person name="Sherlock G."/>
            <person name="Sophianopoulou V."/>
            <person name="Squina F.M."/>
            <person name="Sun H."/>
            <person name="Susca A."/>
            <person name="Todd R.B."/>
            <person name="Tsang A."/>
            <person name="Unkles S.E."/>
            <person name="van de Wiele N."/>
            <person name="van Rossen-Uffink D."/>
            <person name="Oliveira J.V."/>
            <person name="Vesth T.C."/>
            <person name="Visser J."/>
            <person name="Yu J.-H."/>
            <person name="Zhou M."/>
            <person name="Andersen M.R."/>
            <person name="Archer D.B."/>
            <person name="Baker S.E."/>
            <person name="Benoit I."/>
            <person name="Brakhage A.A."/>
            <person name="Braus G.H."/>
            <person name="Fischer R."/>
            <person name="Frisvad J.C."/>
            <person name="Goldman G.H."/>
            <person name="Houbraken J."/>
            <person name="Oakley B."/>
            <person name="Pocsi I."/>
            <person name="Scazzocchio C."/>
            <person name="Seiboth B."/>
            <person name="vanKuyk P.A."/>
            <person name="Wortman J."/>
            <person name="Dyer P.S."/>
            <person name="Grigoriev I.V."/>
        </authorList>
    </citation>
    <scope>NUCLEOTIDE SEQUENCE [LARGE SCALE GENOMIC DNA]</scope>
    <source>
        <strain evidence="2">DTO 134E9</strain>
    </source>
</reference>
<organism evidence="1 2">
    <name type="scientific">Aspergillus wentii DTO 134E9</name>
    <dbReference type="NCBI Taxonomy" id="1073089"/>
    <lineage>
        <taxon>Eukaryota</taxon>
        <taxon>Fungi</taxon>
        <taxon>Dikarya</taxon>
        <taxon>Ascomycota</taxon>
        <taxon>Pezizomycotina</taxon>
        <taxon>Eurotiomycetes</taxon>
        <taxon>Eurotiomycetidae</taxon>
        <taxon>Eurotiales</taxon>
        <taxon>Aspergillaceae</taxon>
        <taxon>Aspergillus</taxon>
        <taxon>Aspergillus subgen. Cremei</taxon>
    </lineage>
</organism>
<proteinExistence type="predicted"/>
<keyword evidence="2" id="KW-1185">Reference proteome</keyword>
<dbReference type="RefSeq" id="XP_040688823.1">
    <property type="nucleotide sequence ID" value="XM_040831973.1"/>
</dbReference>
<dbReference type="AlphaFoldDB" id="A0A1L9RJX5"/>